<dbReference type="Gene3D" id="1.10.565.10">
    <property type="entry name" value="Retinoid X Receptor"/>
    <property type="match status" value="1"/>
</dbReference>
<dbReference type="GO" id="GO:0008270">
    <property type="term" value="F:zinc ion binding"/>
    <property type="evidence" value="ECO:0007669"/>
    <property type="project" value="UniProtKB-KW"/>
</dbReference>
<dbReference type="GO" id="GO:0000978">
    <property type="term" value="F:RNA polymerase II cis-regulatory region sequence-specific DNA binding"/>
    <property type="evidence" value="ECO:0007669"/>
    <property type="project" value="TreeGrafter"/>
</dbReference>
<dbReference type="Gene3D" id="3.30.50.10">
    <property type="entry name" value="Erythroid Transcription Factor GATA-1, subunit A"/>
    <property type="match status" value="2"/>
</dbReference>
<reference evidence="10" key="1">
    <citation type="submission" date="2021-02" db="EMBL/GenBank/DDBJ databases">
        <authorList>
            <person name="Nowell W R."/>
        </authorList>
    </citation>
    <scope>NUCLEOTIDE SEQUENCE</scope>
</reference>
<dbReference type="Proteomes" id="UP000663852">
    <property type="component" value="Unassembled WGS sequence"/>
</dbReference>
<protein>
    <recommendedName>
        <fullName evidence="9">Nuclear receptor domain-containing protein</fullName>
    </recommendedName>
</protein>
<evidence type="ECO:0000256" key="6">
    <source>
        <dbReference type="ARBA" id="ARBA00023163"/>
    </source>
</evidence>
<accession>A0A815BSW6</accession>
<dbReference type="GO" id="GO:0090575">
    <property type="term" value="C:RNA polymerase II transcription regulator complex"/>
    <property type="evidence" value="ECO:0007669"/>
    <property type="project" value="TreeGrafter"/>
</dbReference>
<keyword evidence="8" id="KW-0539">Nucleus</keyword>
<dbReference type="InterPro" id="IPR013088">
    <property type="entry name" value="Znf_NHR/GATA"/>
</dbReference>
<keyword evidence="3" id="KW-0862">Zinc</keyword>
<evidence type="ECO:0000313" key="10">
    <source>
        <dbReference type="EMBL" id="CAF1274457.1"/>
    </source>
</evidence>
<dbReference type="AlphaFoldDB" id="A0A815BSW6"/>
<evidence type="ECO:0000256" key="7">
    <source>
        <dbReference type="ARBA" id="ARBA00023170"/>
    </source>
</evidence>
<comment type="caution">
    <text evidence="10">The sequence shown here is derived from an EMBL/GenBank/DDBJ whole genome shotgun (WGS) entry which is preliminary data.</text>
</comment>
<keyword evidence="7" id="KW-0675">Receptor</keyword>
<evidence type="ECO:0000256" key="1">
    <source>
        <dbReference type="ARBA" id="ARBA00022723"/>
    </source>
</evidence>
<evidence type="ECO:0000256" key="8">
    <source>
        <dbReference type="ARBA" id="ARBA00023242"/>
    </source>
</evidence>
<dbReference type="GO" id="GO:0030154">
    <property type="term" value="P:cell differentiation"/>
    <property type="evidence" value="ECO:0007669"/>
    <property type="project" value="TreeGrafter"/>
</dbReference>
<dbReference type="PANTHER" id="PTHR24082">
    <property type="entry name" value="NUCLEAR HORMONE RECEPTOR"/>
    <property type="match status" value="1"/>
</dbReference>
<dbReference type="EMBL" id="CAJNOJ010000196">
    <property type="protein sequence ID" value="CAF1274457.1"/>
    <property type="molecule type" value="Genomic_DNA"/>
</dbReference>
<evidence type="ECO:0000256" key="4">
    <source>
        <dbReference type="ARBA" id="ARBA00023015"/>
    </source>
</evidence>
<keyword evidence="6" id="KW-0804">Transcription</keyword>
<dbReference type="InterPro" id="IPR050234">
    <property type="entry name" value="Nuclear_hormone_rcpt_NR1"/>
</dbReference>
<feature type="domain" description="Nuclear receptor" evidence="9">
    <location>
        <begin position="128"/>
        <end position="206"/>
    </location>
</feature>
<gene>
    <name evidence="10" type="ORF">EDS130_LOCUS29207</name>
</gene>
<dbReference type="SUPFAM" id="SSF57716">
    <property type="entry name" value="Glucocorticoid receptor-like (DNA-binding domain)"/>
    <property type="match status" value="2"/>
</dbReference>
<feature type="domain" description="Nuclear receptor" evidence="9">
    <location>
        <begin position="215"/>
        <end position="292"/>
    </location>
</feature>
<evidence type="ECO:0000256" key="2">
    <source>
        <dbReference type="ARBA" id="ARBA00022771"/>
    </source>
</evidence>
<evidence type="ECO:0000256" key="5">
    <source>
        <dbReference type="ARBA" id="ARBA00023125"/>
    </source>
</evidence>
<dbReference type="PROSITE" id="PS51030">
    <property type="entry name" value="NUCLEAR_REC_DBD_2"/>
    <property type="match status" value="2"/>
</dbReference>
<dbReference type="SUPFAM" id="SSF48508">
    <property type="entry name" value="Nuclear receptor ligand-binding domain"/>
    <property type="match status" value="1"/>
</dbReference>
<evidence type="ECO:0000313" key="11">
    <source>
        <dbReference type="Proteomes" id="UP000663852"/>
    </source>
</evidence>
<keyword evidence="4" id="KW-0805">Transcription regulation</keyword>
<sequence length="603" mass="68907">MFPSASSSSFEFNRNLQEFNEESTHTIPATSSSAILDNNNHFSSMMITHGELDEKSNFDEKEEEFHYRSLMSMSTVRNSHYPTNYFNEQSYQYAHSFTQHQQMSMPNMKHRETTSSSLNLIPQNLSEDEFCQICGDLSSGWHCGAITCEACKKFFLRSISTGDGNKKYKCQRDFSCAITKRSRTQCQYCRFQKCLAVGMKPHESMGPKTEDLYRKLPCLVCGGSASGIHFGAVTCEACKGFFRRSIKENAPDRYRCTENNNCDIHATSKITCRACRFKKCVQAGMSMDASRIGRQSNLFKESIRQLQNGSTSMATATDSARIASMAKRRKTKSKPSRIIVITSSNDIDNELSSGTKSFIEKVHNAYIMHLKDLPQCIPHGTVWGTMASQMIMYAQAVMNFCQKTIPGFDSMYEKYDVISSCIHSVIMVALLPRILSIKSSYNDLQPIWNYWQAESTLSIELNAHVPQLTEAENSFRSFETKIRDLHLDEKEFALLLLMIITRTNINVMNEETKFWPKCQYECVQAFSEYAQARRSNSIRGLSFEFYDIAFLVSQLRTLNHCIGECLMNLPWPYIRNLPSFFYRIYVPLSSNCSSIMNSNFSSN</sequence>
<dbReference type="InterPro" id="IPR035500">
    <property type="entry name" value="NHR-like_dom_sf"/>
</dbReference>
<dbReference type="PANTHER" id="PTHR24082:SF507">
    <property type="entry name" value="BILE ACID RECEPTOR-RELATED"/>
    <property type="match status" value="1"/>
</dbReference>
<dbReference type="InterPro" id="IPR001628">
    <property type="entry name" value="Znf_hrmn_rcpt"/>
</dbReference>
<keyword evidence="5" id="KW-0238">DNA-binding</keyword>
<dbReference type="Pfam" id="PF00105">
    <property type="entry name" value="zf-C4"/>
    <property type="match status" value="2"/>
</dbReference>
<name>A0A815BSW6_ADIRI</name>
<keyword evidence="2" id="KW-0863">Zinc-finger</keyword>
<dbReference type="SMART" id="SM00399">
    <property type="entry name" value="ZnF_C4"/>
    <property type="match status" value="2"/>
</dbReference>
<organism evidence="10 11">
    <name type="scientific">Adineta ricciae</name>
    <name type="common">Rotifer</name>
    <dbReference type="NCBI Taxonomy" id="249248"/>
    <lineage>
        <taxon>Eukaryota</taxon>
        <taxon>Metazoa</taxon>
        <taxon>Spiralia</taxon>
        <taxon>Gnathifera</taxon>
        <taxon>Rotifera</taxon>
        <taxon>Eurotatoria</taxon>
        <taxon>Bdelloidea</taxon>
        <taxon>Adinetida</taxon>
        <taxon>Adinetidae</taxon>
        <taxon>Adineta</taxon>
    </lineage>
</organism>
<dbReference type="PRINTS" id="PR00047">
    <property type="entry name" value="STROIDFINGER"/>
</dbReference>
<dbReference type="GO" id="GO:0045944">
    <property type="term" value="P:positive regulation of transcription by RNA polymerase II"/>
    <property type="evidence" value="ECO:0007669"/>
    <property type="project" value="TreeGrafter"/>
</dbReference>
<dbReference type="GO" id="GO:0004879">
    <property type="term" value="F:nuclear receptor activity"/>
    <property type="evidence" value="ECO:0007669"/>
    <property type="project" value="TreeGrafter"/>
</dbReference>
<dbReference type="GO" id="GO:0000122">
    <property type="term" value="P:negative regulation of transcription by RNA polymerase II"/>
    <property type="evidence" value="ECO:0007669"/>
    <property type="project" value="TreeGrafter"/>
</dbReference>
<evidence type="ECO:0000259" key="9">
    <source>
        <dbReference type="PROSITE" id="PS51030"/>
    </source>
</evidence>
<proteinExistence type="predicted"/>
<evidence type="ECO:0000256" key="3">
    <source>
        <dbReference type="ARBA" id="ARBA00022833"/>
    </source>
</evidence>
<dbReference type="CDD" id="cd06916">
    <property type="entry name" value="NR_DBD_like"/>
    <property type="match status" value="2"/>
</dbReference>
<keyword evidence="1" id="KW-0479">Metal-binding</keyword>
<dbReference type="OrthoDB" id="5771769at2759"/>